<evidence type="ECO:0000256" key="2">
    <source>
        <dbReference type="ARBA" id="ARBA00022692"/>
    </source>
</evidence>
<proteinExistence type="predicted"/>
<feature type="transmembrane region" description="Helical" evidence="6">
    <location>
        <begin position="71"/>
        <end position="92"/>
    </location>
</feature>
<dbReference type="GO" id="GO:0016020">
    <property type="term" value="C:membrane"/>
    <property type="evidence" value="ECO:0007669"/>
    <property type="project" value="UniProtKB-SubCell"/>
</dbReference>
<dbReference type="Proteomes" id="UP000014500">
    <property type="component" value="Unassembled WGS sequence"/>
</dbReference>
<dbReference type="InterPro" id="IPR008253">
    <property type="entry name" value="Marvel"/>
</dbReference>
<name>T1JEB9_STRMM</name>
<reference evidence="9" key="1">
    <citation type="submission" date="2011-05" db="EMBL/GenBank/DDBJ databases">
        <authorList>
            <person name="Richards S.R."/>
            <person name="Qu J."/>
            <person name="Jiang H."/>
            <person name="Jhangiani S.N."/>
            <person name="Agravi P."/>
            <person name="Goodspeed R."/>
            <person name="Gross S."/>
            <person name="Mandapat C."/>
            <person name="Jackson L."/>
            <person name="Mathew T."/>
            <person name="Pu L."/>
            <person name="Thornton R."/>
            <person name="Saada N."/>
            <person name="Wilczek-Boney K.B."/>
            <person name="Lee S."/>
            <person name="Kovar C."/>
            <person name="Wu Y."/>
            <person name="Scherer S.E."/>
            <person name="Worley K.C."/>
            <person name="Muzny D.M."/>
            <person name="Gibbs R."/>
        </authorList>
    </citation>
    <scope>NUCLEOTIDE SEQUENCE</scope>
    <source>
        <strain evidence="9">Brora</strain>
    </source>
</reference>
<dbReference type="InterPro" id="IPR050578">
    <property type="entry name" value="MARVEL-CKLF_proteins"/>
</dbReference>
<protein>
    <recommendedName>
        <fullName evidence="7">MARVEL domain-containing protein</fullName>
    </recommendedName>
</protein>
<dbReference type="EnsemblMetazoa" id="SMAR012161-RA">
    <property type="protein sequence ID" value="SMAR012161-PA"/>
    <property type="gene ID" value="SMAR012161"/>
</dbReference>
<dbReference type="PhylomeDB" id="T1JEB9"/>
<evidence type="ECO:0000259" key="7">
    <source>
        <dbReference type="PROSITE" id="PS51225"/>
    </source>
</evidence>
<keyword evidence="9" id="KW-1185">Reference proteome</keyword>
<evidence type="ECO:0000256" key="3">
    <source>
        <dbReference type="ARBA" id="ARBA00022989"/>
    </source>
</evidence>
<dbReference type="eggNOG" id="KOG4788">
    <property type="taxonomic scope" value="Eukaryota"/>
</dbReference>
<evidence type="ECO:0000256" key="1">
    <source>
        <dbReference type="ARBA" id="ARBA00004141"/>
    </source>
</evidence>
<dbReference type="PROSITE" id="PS51225">
    <property type="entry name" value="MARVEL"/>
    <property type="match status" value="1"/>
</dbReference>
<dbReference type="PANTHER" id="PTHR22776:SF49">
    <property type="entry name" value="MARVEL DOMAIN-CONTAINING PROTEIN"/>
    <property type="match status" value="1"/>
</dbReference>
<dbReference type="Pfam" id="PF01284">
    <property type="entry name" value="MARVEL"/>
    <property type="match status" value="1"/>
</dbReference>
<evidence type="ECO:0000256" key="5">
    <source>
        <dbReference type="PROSITE-ProRule" id="PRU00581"/>
    </source>
</evidence>
<keyword evidence="2 5" id="KW-0812">Transmembrane</keyword>
<feature type="transmembrane region" description="Helical" evidence="6">
    <location>
        <begin position="134"/>
        <end position="151"/>
    </location>
</feature>
<feature type="transmembrane region" description="Helical" evidence="6">
    <location>
        <begin position="104"/>
        <end position="128"/>
    </location>
</feature>
<sequence length="181" mass="19973">MATTGNFPSSHTTTTTTTSTRVVIAPCRFDPSYISTIPGILKLVVIILNFIGFICIMASGYAGSTHPRGSWFNFVAVTGFWVSGTLLFMYLFHGIERLHMIPWLLLEFVFCLVWTIFYLIGASLVAAWASASEAYGAAAFFGFVAMVVYGYDTFIKFRGWRSGNIAQGERQMSSSTTTATY</sequence>
<dbReference type="HOGENOM" id="CLU_090110_0_0_1"/>
<dbReference type="EMBL" id="JH432116">
    <property type="status" value="NOT_ANNOTATED_CDS"/>
    <property type="molecule type" value="Genomic_DNA"/>
</dbReference>
<keyword evidence="3 6" id="KW-1133">Transmembrane helix</keyword>
<evidence type="ECO:0000256" key="6">
    <source>
        <dbReference type="SAM" id="Phobius"/>
    </source>
</evidence>
<evidence type="ECO:0000256" key="4">
    <source>
        <dbReference type="ARBA" id="ARBA00023136"/>
    </source>
</evidence>
<evidence type="ECO:0000313" key="8">
    <source>
        <dbReference type="EnsemblMetazoa" id="SMAR012161-PA"/>
    </source>
</evidence>
<feature type="domain" description="MARVEL" evidence="7">
    <location>
        <begin position="33"/>
        <end position="161"/>
    </location>
</feature>
<keyword evidence="4 5" id="KW-0472">Membrane</keyword>
<organism evidence="8 9">
    <name type="scientific">Strigamia maritima</name>
    <name type="common">European centipede</name>
    <name type="synonym">Geophilus maritimus</name>
    <dbReference type="NCBI Taxonomy" id="126957"/>
    <lineage>
        <taxon>Eukaryota</taxon>
        <taxon>Metazoa</taxon>
        <taxon>Ecdysozoa</taxon>
        <taxon>Arthropoda</taxon>
        <taxon>Myriapoda</taxon>
        <taxon>Chilopoda</taxon>
        <taxon>Pleurostigmophora</taxon>
        <taxon>Geophilomorpha</taxon>
        <taxon>Linotaeniidae</taxon>
        <taxon>Strigamia</taxon>
    </lineage>
</organism>
<dbReference type="OMA" id="NHKKGAE"/>
<feature type="transmembrane region" description="Helical" evidence="6">
    <location>
        <begin position="40"/>
        <end position="59"/>
    </location>
</feature>
<accession>T1JEB9</accession>
<dbReference type="AlphaFoldDB" id="T1JEB9"/>
<comment type="subcellular location">
    <subcellularLocation>
        <location evidence="1">Membrane</location>
        <topology evidence="1">Multi-pass membrane protein</topology>
    </subcellularLocation>
</comment>
<dbReference type="PANTHER" id="PTHR22776">
    <property type="entry name" value="MARVEL-CONTAINING POTENTIAL LIPID RAFT-ASSOCIATED PROTEIN"/>
    <property type="match status" value="1"/>
</dbReference>
<evidence type="ECO:0000313" key="9">
    <source>
        <dbReference type="Proteomes" id="UP000014500"/>
    </source>
</evidence>
<dbReference type="STRING" id="126957.T1JEB9"/>
<reference evidence="8" key="2">
    <citation type="submission" date="2015-02" db="UniProtKB">
        <authorList>
            <consortium name="EnsemblMetazoa"/>
        </authorList>
    </citation>
    <scope>IDENTIFICATION</scope>
</reference>